<proteinExistence type="predicted"/>
<sequence>MRSSPLLATVAAVACALPLTGAFAKDEALAKAVASEHRSPNFVARDQARKPEQVLEFIGVKPTMTVVEVSPGGGYWTEILAPYLHDKGTYYTAITPRAASERAAASADTWQKKLDSDKARYGNVKIGDFGGGKFEPAPAGSADVVFTARNVHNWMGQGTAEQAFASFYKTLKPGGILVVEEHRAATDKPQDPKAANGYVREDYTIALAEKAGFKLAGKSDLLNNPKDTKDHPKGVWTLPPTLALGDTDRAKYQAIGEADNFLLKFQKPQ</sequence>
<organism evidence="2 3">
    <name type="scientific">Steroidobacter agaridevorans</name>
    <dbReference type="NCBI Taxonomy" id="2695856"/>
    <lineage>
        <taxon>Bacteria</taxon>
        <taxon>Pseudomonadati</taxon>
        <taxon>Pseudomonadota</taxon>
        <taxon>Gammaproteobacteria</taxon>
        <taxon>Steroidobacterales</taxon>
        <taxon>Steroidobacteraceae</taxon>
        <taxon>Steroidobacter</taxon>
    </lineage>
</organism>
<dbReference type="SUPFAM" id="SSF53335">
    <property type="entry name" value="S-adenosyl-L-methionine-dependent methyltransferases"/>
    <property type="match status" value="1"/>
</dbReference>
<dbReference type="PIRSF" id="PIRSF031679">
    <property type="entry name" value="Mtase_Alr7345_prd"/>
    <property type="match status" value="1"/>
</dbReference>
<reference evidence="3" key="1">
    <citation type="submission" date="2020-01" db="EMBL/GenBank/DDBJ databases">
        <title>'Steroidobacter agaridevorans' sp. nov., agar-degrading bacteria isolated from rhizosphere soils.</title>
        <authorList>
            <person name="Ikenaga M."/>
            <person name="Kataoka M."/>
            <person name="Murouchi A."/>
            <person name="Katsuragi S."/>
            <person name="Sakai M."/>
        </authorList>
    </citation>
    <scope>NUCLEOTIDE SEQUENCE [LARGE SCALE GENOMIC DNA]</scope>
    <source>
        <strain evidence="3">YU21-B</strain>
    </source>
</reference>
<dbReference type="InterPro" id="IPR029063">
    <property type="entry name" value="SAM-dependent_MTases_sf"/>
</dbReference>
<evidence type="ECO:0000313" key="2">
    <source>
        <dbReference type="EMBL" id="GFE78485.1"/>
    </source>
</evidence>
<dbReference type="AlphaFoldDB" id="A0A829Y690"/>
<dbReference type="EMBL" id="BLJN01000001">
    <property type="protein sequence ID" value="GFE78485.1"/>
    <property type="molecule type" value="Genomic_DNA"/>
</dbReference>
<gene>
    <name evidence="2" type="ORF">GCM10011487_04850</name>
</gene>
<accession>A0A829Y690</accession>
<dbReference type="GO" id="GO:0032259">
    <property type="term" value="P:methylation"/>
    <property type="evidence" value="ECO:0007669"/>
    <property type="project" value="UniProtKB-KW"/>
</dbReference>
<dbReference type="PROSITE" id="PS51257">
    <property type="entry name" value="PROKAR_LIPOPROTEIN"/>
    <property type="match status" value="1"/>
</dbReference>
<keyword evidence="3" id="KW-1185">Reference proteome</keyword>
<dbReference type="InterPro" id="IPR016980">
    <property type="entry name" value="S-AdoMet-dep_MeTrfase_Alr7345"/>
</dbReference>
<dbReference type="RefSeq" id="WP_161810383.1">
    <property type="nucleotide sequence ID" value="NZ_BLJN01000001.1"/>
</dbReference>
<dbReference type="GO" id="GO:0008757">
    <property type="term" value="F:S-adenosylmethionine-dependent methyltransferase activity"/>
    <property type="evidence" value="ECO:0007669"/>
    <property type="project" value="InterPro"/>
</dbReference>
<evidence type="ECO:0000313" key="3">
    <source>
        <dbReference type="Proteomes" id="UP000445000"/>
    </source>
</evidence>
<dbReference type="Proteomes" id="UP000445000">
    <property type="component" value="Unassembled WGS sequence"/>
</dbReference>
<protein>
    <submittedName>
        <fullName evidence="2">Methyltransferase</fullName>
    </submittedName>
</protein>
<keyword evidence="1" id="KW-0732">Signal</keyword>
<name>A0A829Y690_9GAMM</name>
<keyword evidence="2" id="KW-0489">Methyltransferase</keyword>
<feature type="signal peptide" evidence="1">
    <location>
        <begin position="1"/>
        <end position="24"/>
    </location>
</feature>
<dbReference type="Gene3D" id="3.40.50.150">
    <property type="entry name" value="Vaccinia Virus protein VP39"/>
    <property type="match status" value="1"/>
</dbReference>
<comment type="caution">
    <text evidence="2">The sequence shown here is derived from an EMBL/GenBank/DDBJ whole genome shotgun (WGS) entry which is preliminary data.</text>
</comment>
<keyword evidence="2" id="KW-0808">Transferase</keyword>
<dbReference type="Pfam" id="PF13489">
    <property type="entry name" value="Methyltransf_23"/>
    <property type="match status" value="1"/>
</dbReference>
<feature type="chain" id="PRO_5032986000" evidence="1">
    <location>
        <begin position="25"/>
        <end position="269"/>
    </location>
</feature>
<dbReference type="CDD" id="cd02440">
    <property type="entry name" value="AdoMet_MTases"/>
    <property type="match status" value="1"/>
</dbReference>
<evidence type="ECO:0000256" key="1">
    <source>
        <dbReference type="SAM" id="SignalP"/>
    </source>
</evidence>